<reference evidence="5 6" key="1">
    <citation type="submission" date="2016-10" db="EMBL/GenBank/DDBJ databases">
        <authorList>
            <person name="de Groot N.N."/>
        </authorList>
    </citation>
    <scope>NUCLEOTIDE SEQUENCE [LARGE SCALE GENOMIC DNA]</scope>
    <source>
        <strain evidence="5 6">CGMCC 1.10959</strain>
    </source>
</reference>
<evidence type="ECO:0000256" key="2">
    <source>
        <dbReference type="ARBA" id="ARBA00023125"/>
    </source>
</evidence>
<evidence type="ECO:0000313" key="5">
    <source>
        <dbReference type="EMBL" id="SFU21699.1"/>
    </source>
</evidence>
<dbReference type="PANTHER" id="PTHR33164">
    <property type="entry name" value="TRANSCRIPTIONAL REGULATOR, MARR FAMILY"/>
    <property type="match status" value="1"/>
</dbReference>
<feature type="domain" description="HTH marR-type" evidence="4">
    <location>
        <begin position="1"/>
        <end position="135"/>
    </location>
</feature>
<keyword evidence="1" id="KW-0805">Transcription regulation</keyword>
<dbReference type="Proteomes" id="UP000182466">
    <property type="component" value="Unassembled WGS sequence"/>
</dbReference>
<dbReference type="PANTHER" id="PTHR33164:SF43">
    <property type="entry name" value="HTH-TYPE TRANSCRIPTIONAL REPRESSOR YETL"/>
    <property type="match status" value="1"/>
</dbReference>
<evidence type="ECO:0000256" key="3">
    <source>
        <dbReference type="ARBA" id="ARBA00023163"/>
    </source>
</evidence>
<dbReference type="InterPro" id="IPR023187">
    <property type="entry name" value="Tscrpt_reg_MarR-type_CS"/>
</dbReference>
<dbReference type="PROSITE" id="PS50995">
    <property type="entry name" value="HTH_MARR_2"/>
    <property type="match status" value="1"/>
</dbReference>
<keyword evidence="2 5" id="KW-0238">DNA-binding</keyword>
<dbReference type="eggNOG" id="COG1846">
    <property type="taxonomic scope" value="Bacteria"/>
</dbReference>
<dbReference type="Pfam" id="PF12802">
    <property type="entry name" value="MarR_2"/>
    <property type="match status" value="1"/>
</dbReference>
<dbReference type="InterPro" id="IPR036388">
    <property type="entry name" value="WH-like_DNA-bd_sf"/>
</dbReference>
<evidence type="ECO:0000313" key="6">
    <source>
        <dbReference type="Proteomes" id="UP000182466"/>
    </source>
</evidence>
<dbReference type="InterPro" id="IPR039422">
    <property type="entry name" value="MarR/SlyA-like"/>
</dbReference>
<dbReference type="InterPro" id="IPR036390">
    <property type="entry name" value="WH_DNA-bd_sf"/>
</dbReference>
<gene>
    <name evidence="5" type="ORF">SAMN05216236_16611</name>
</gene>
<dbReference type="GO" id="GO:0003700">
    <property type="term" value="F:DNA-binding transcription factor activity"/>
    <property type="evidence" value="ECO:0007669"/>
    <property type="project" value="InterPro"/>
</dbReference>
<keyword evidence="3" id="KW-0804">Transcription</keyword>
<dbReference type="InterPro" id="IPR000835">
    <property type="entry name" value="HTH_MarR-typ"/>
</dbReference>
<evidence type="ECO:0000256" key="1">
    <source>
        <dbReference type="ARBA" id="ARBA00023015"/>
    </source>
</evidence>
<evidence type="ECO:0000259" key="4">
    <source>
        <dbReference type="PROSITE" id="PS50995"/>
    </source>
</evidence>
<dbReference type="EMBL" id="FPAW01000066">
    <property type="protein sequence ID" value="SFU21699.1"/>
    <property type="molecule type" value="Genomic_DNA"/>
</dbReference>
<keyword evidence="6" id="KW-1185">Reference proteome</keyword>
<protein>
    <submittedName>
        <fullName evidence="5">DNA-binding transcriptional regulator, MarR family</fullName>
    </submittedName>
</protein>
<proteinExistence type="predicted"/>
<dbReference type="SUPFAM" id="SSF46785">
    <property type="entry name" value="Winged helix' DNA-binding domain"/>
    <property type="match status" value="1"/>
</dbReference>
<dbReference type="AlphaFoldDB" id="A0A1I7ECQ2"/>
<dbReference type="SMART" id="SM00347">
    <property type="entry name" value="HTH_MARR"/>
    <property type="match status" value="1"/>
</dbReference>
<organism evidence="5 6">
    <name type="scientific">Sedimentitalea nanhaiensis</name>
    <dbReference type="NCBI Taxonomy" id="999627"/>
    <lineage>
        <taxon>Bacteria</taxon>
        <taxon>Pseudomonadati</taxon>
        <taxon>Pseudomonadota</taxon>
        <taxon>Alphaproteobacteria</taxon>
        <taxon>Rhodobacterales</taxon>
        <taxon>Paracoccaceae</taxon>
        <taxon>Sedimentitalea</taxon>
    </lineage>
</organism>
<dbReference type="GO" id="GO:0006950">
    <property type="term" value="P:response to stress"/>
    <property type="evidence" value="ECO:0007669"/>
    <property type="project" value="TreeGrafter"/>
</dbReference>
<accession>A0A1I7ECQ2</accession>
<name>A0A1I7ECQ2_9RHOB</name>
<dbReference type="GO" id="GO:0003677">
    <property type="term" value="F:DNA binding"/>
    <property type="evidence" value="ECO:0007669"/>
    <property type="project" value="UniProtKB-KW"/>
</dbReference>
<dbReference type="STRING" id="999627.SAMN05216236_16611"/>
<dbReference type="InterPro" id="IPR011991">
    <property type="entry name" value="ArsR-like_HTH"/>
</dbReference>
<sequence length="181" mass="19622">MGMDDPQQIQFTIDRLARLSAAEAWAQGLNPTQAAVLSYLCRANRFSRSPSHVANYLASTRGTVSQTLKTLVRKGLVTETRNKADRRSIHYDATAAGRALAQSVPSLDAAARSLATGRLAQANETLADILRQALATRGMRSFGLCRTCAHHERRGGGGYCHLLKVNLQPVDVGQICHEHSA</sequence>
<dbReference type="Gene3D" id="1.10.10.10">
    <property type="entry name" value="Winged helix-like DNA-binding domain superfamily/Winged helix DNA-binding domain"/>
    <property type="match status" value="1"/>
</dbReference>
<dbReference type="PROSITE" id="PS01117">
    <property type="entry name" value="HTH_MARR_1"/>
    <property type="match status" value="1"/>
</dbReference>
<dbReference type="CDD" id="cd00090">
    <property type="entry name" value="HTH_ARSR"/>
    <property type="match status" value="1"/>
</dbReference>